<comment type="cofactor">
    <cofactor evidence="1">
        <name>L-ascorbate</name>
        <dbReference type="ChEBI" id="CHEBI:38290"/>
    </cofactor>
</comment>
<dbReference type="Proteomes" id="UP000266841">
    <property type="component" value="Unassembled WGS sequence"/>
</dbReference>
<evidence type="ECO:0000256" key="6">
    <source>
        <dbReference type="SAM" id="MobiDB-lite"/>
    </source>
</evidence>
<name>K0T579_THAOC</name>
<dbReference type="GO" id="GO:0005506">
    <property type="term" value="F:iron ion binding"/>
    <property type="evidence" value="ECO:0007669"/>
    <property type="project" value="InterPro"/>
</dbReference>
<reference evidence="9 10" key="1">
    <citation type="journal article" date="2012" name="Genome Biol.">
        <title>Genome and low-iron response of an oceanic diatom adapted to chronic iron limitation.</title>
        <authorList>
            <person name="Lommer M."/>
            <person name="Specht M."/>
            <person name="Roy A.S."/>
            <person name="Kraemer L."/>
            <person name="Andreson R."/>
            <person name="Gutowska M.A."/>
            <person name="Wolf J."/>
            <person name="Bergner S.V."/>
            <person name="Schilhabel M.B."/>
            <person name="Klostermeier U.C."/>
            <person name="Beiko R.G."/>
            <person name="Rosenstiel P."/>
            <person name="Hippler M."/>
            <person name="Laroche J."/>
        </authorList>
    </citation>
    <scope>NUCLEOTIDE SEQUENCE [LARGE SCALE GENOMIC DNA]</scope>
    <source>
        <strain evidence="9 10">CCMP1005</strain>
    </source>
</reference>
<dbReference type="GO" id="GO:0016705">
    <property type="term" value="F:oxidoreductase activity, acting on paired donors, with incorporation or reduction of molecular oxygen"/>
    <property type="evidence" value="ECO:0007669"/>
    <property type="project" value="InterPro"/>
</dbReference>
<feature type="compositionally biased region" description="Low complexity" evidence="6">
    <location>
        <begin position="50"/>
        <end position="59"/>
    </location>
</feature>
<keyword evidence="4" id="KW-0560">Oxidoreductase</keyword>
<gene>
    <name evidence="9" type="ORF">THAOC_04424</name>
</gene>
<protein>
    <recommendedName>
        <fullName evidence="8">Fe2OG dioxygenase domain-containing protein</fullName>
    </recommendedName>
</protein>
<dbReference type="InterPro" id="IPR006620">
    <property type="entry name" value="Pro_4_hyd_alph"/>
</dbReference>
<sequence length="569" mass="64340">MSQQRTRSGLDSTRRKKDRSRSACSLGVLRDFPEDAGGDVQGRRRETTTRIRSSSGIGTMTIDAPPAYHSSLPHDAERFLEALLPDYELERRGIVTKSIASVVIFIFVLPTVLATITPSETRRQKCDECDADHEHGQNEQHEQQRGPKKRRGVRRDKKKSQKREERCSDAAKSDSDQQEAVDVSFKTSFITTLLCVTSIFFTVFLSANNLFAARTIFVAPILTSEECARIIDMAHRAAQRKADTILREREQYLLDSPQFMGEEDAKLAKYDSILEEPSGWTKDRHTSYPTTDLNVVTDPFTAEDRAWLAEKLNARLSVLMERTFGVFRGAVRANDIFVVRYEPGGQPNLRRHTDSSFISFNIILNDGFEGGGTRFHSRPDGTHIDVKPPAVGYGILSNANILHEGLATTNGTRYILVGFDDIDERDPFTGEDTSLSVFSSWLNFSWMQIRFKEGWQDGRLRSDSSDRLAWHHSHYAVSVFNVLHKFMTATIDISAKFRIMTLVSPNNAGSYIAAMDREAEKTKHLEATRSNGFASWFAGQQIDVDVFGNLNKIWDSRKGNEDKFRAEDL</sequence>
<comment type="caution">
    <text evidence="9">The sequence shown here is derived from an EMBL/GenBank/DDBJ whole genome shotgun (WGS) entry which is preliminary data.</text>
</comment>
<feature type="compositionally biased region" description="Basic and acidic residues" evidence="6">
    <location>
        <begin position="162"/>
        <end position="173"/>
    </location>
</feature>
<evidence type="ECO:0000313" key="10">
    <source>
        <dbReference type="Proteomes" id="UP000266841"/>
    </source>
</evidence>
<feature type="region of interest" description="Disordered" evidence="6">
    <location>
        <begin position="132"/>
        <end position="173"/>
    </location>
</feature>
<dbReference type="PROSITE" id="PS51471">
    <property type="entry name" value="FE2OG_OXY"/>
    <property type="match status" value="1"/>
</dbReference>
<feature type="region of interest" description="Disordered" evidence="6">
    <location>
        <begin position="1"/>
        <end position="66"/>
    </location>
</feature>
<evidence type="ECO:0000256" key="1">
    <source>
        <dbReference type="ARBA" id="ARBA00001961"/>
    </source>
</evidence>
<evidence type="ECO:0000256" key="4">
    <source>
        <dbReference type="ARBA" id="ARBA00023002"/>
    </source>
</evidence>
<keyword evidence="7" id="KW-1133">Transmembrane helix</keyword>
<dbReference type="EMBL" id="AGNL01004095">
    <property type="protein sequence ID" value="EJK73928.1"/>
    <property type="molecule type" value="Genomic_DNA"/>
</dbReference>
<keyword evidence="7" id="KW-0472">Membrane</keyword>
<dbReference type="eggNOG" id="KOG1971">
    <property type="taxonomic scope" value="Eukaryota"/>
</dbReference>
<evidence type="ECO:0000259" key="8">
    <source>
        <dbReference type="PROSITE" id="PS51471"/>
    </source>
</evidence>
<dbReference type="OMA" id="FSWMQIR"/>
<evidence type="ECO:0000256" key="5">
    <source>
        <dbReference type="ARBA" id="ARBA00023004"/>
    </source>
</evidence>
<feature type="compositionally biased region" description="Basic and acidic residues" evidence="6">
    <location>
        <begin position="132"/>
        <end position="145"/>
    </location>
</feature>
<keyword evidence="10" id="KW-1185">Reference proteome</keyword>
<evidence type="ECO:0000313" key="9">
    <source>
        <dbReference type="EMBL" id="EJK73928.1"/>
    </source>
</evidence>
<organism evidence="9 10">
    <name type="scientific">Thalassiosira oceanica</name>
    <name type="common">Marine diatom</name>
    <dbReference type="NCBI Taxonomy" id="159749"/>
    <lineage>
        <taxon>Eukaryota</taxon>
        <taxon>Sar</taxon>
        <taxon>Stramenopiles</taxon>
        <taxon>Ochrophyta</taxon>
        <taxon>Bacillariophyta</taxon>
        <taxon>Coscinodiscophyceae</taxon>
        <taxon>Thalassiosirophycidae</taxon>
        <taxon>Thalassiosirales</taxon>
        <taxon>Thalassiosiraceae</taxon>
        <taxon>Thalassiosira</taxon>
    </lineage>
</organism>
<dbReference type="AlphaFoldDB" id="K0T579"/>
<dbReference type="InterPro" id="IPR005123">
    <property type="entry name" value="Oxoglu/Fe-dep_dioxygenase_dom"/>
</dbReference>
<feature type="compositionally biased region" description="Basic residues" evidence="6">
    <location>
        <begin position="146"/>
        <end position="161"/>
    </location>
</feature>
<evidence type="ECO:0000256" key="2">
    <source>
        <dbReference type="ARBA" id="ARBA00022723"/>
    </source>
</evidence>
<evidence type="ECO:0000256" key="3">
    <source>
        <dbReference type="ARBA" id="ARBA00022964"/>
    </source>
</evidence>
<feature type="compositionally biased region" description="Polar residues" evidence="6">
    <location>
        <begin position="1"/>
        <end position="10"/>
    </location>
</feature>
<dbReference type="GO" id="GO:0031418">
    <property type="term" value="F:L-ascorbic acid binding"/>
    <property type="evidence" value="ECO:0007669"/>
    <property type="project" value="InterPro"/>
</dbReference>
<feature type="transmembrane region" description="Helical" evidence="7">
    <location>
        <begin position="99"/>
        <end position="116"/>
    </location>
</feature>
<dbReference type="OrthoDB" id="69177at2759"/>
<keyword evidence="5" id="KW-0408">Iron</keyword>
<evidence type="ECO:0000256" key="7">
    <source>
        <dbReference type="SAM" id="Phobius"/>
    </source>
</evidence>
<accession>K0T579</accession>
<dbReference type="SMART" id="SM00702">
    <property type="entry name" value="P4Hc"/>
    <property type="match status" value="1"/>
</dbReference>
<dbReference type="Gene3D" id="2.60.120.620">
    <property type="entry name" value="q2cbj1_9rhob like domain"/>
    <property type="match status" value="1"/>
</dbReference>
<proteinExistence type="predicted"/>
<feature type="domain" description="Fe2OG dioxygenase" evidence="8">
    <location>
        <begin position="332"/>
        <end position="422"/>
    </location>
</feature>
<keyword evidence="3" id="KW-0223">Dioxygenase</keyword>
<dbReference type="GO" id="GO:0051213">
    <property type="term" value="F:dioxygenase activity"/>
    <property type="evidence" value="ECO:0007669"/>
    <property type="project" value="UniProtKB-KW"/>
</dbReference>
<keyword evidence="2" id="KW-0479">Metal-binding</keyword>
<keyword evidence="7" id="KW-0812">Transmembrane</keyword>